<dbReference type="GO" id="GO:0046872">
    <property type="term" value="F:metal ion binding"/>
    <property type="evidence" value="ECO:0007669"/>
    <property type="project" value="UniProtKB-KW"/>
</dbReference>
<protein>
    <submittedName>
        <fullName evidence="7">Adhesion lipoprotein</fullName>
    </submittedName>
</protein>
<evidence type="ECO:0000256" key="5">
    <source>
        <dbReference type="RuleBase" id="RU003512"/>
    </source>
</evidence>
<dbReference type="PRINTS" id="PR00690">
    <property type="entry name" value="ADHESNFAMILY"/>
</dbReference>
<evidence type="ECO:0000256" key="4">
    <source>
        <dbReference type="ARBA" id="ARBA00022729"/>
    </source>
</evidence>
<comment type="similarity">
    <text evidence="5">Belongs to the bacterial solute-binding protein 9 family.</text>
</comment>
<dbReference type="GO" id="GO:0030001">
    <property type="term" value="P:metal ion transport"/>
    <property type="evidence" value="ECO:0007669"/>
    <property type="project" value="InterPro"/>
</dbReference>
<evidence type="ECO:0000256" key="1">
    <source>
        <dbReference type="ARBA" id="ARBA00004196"/>
    </source>
</evidence>
<evidence type="ECO:0000256" key="6">
    <source>
        <dbReference type="SAM" id="SignalP"/>
    </source>
</evidence>
<keyword evidence="4 6" id="KW-0732">Signal</keyword>
<dbReference type="AlphaFoldDB" id="A0A1W1IF54"/>
<dbReference type="GO" id="GO:0030313">
    <property type="term" value="C:cell envelope"/>
    <property type="evidence" value="ECO:0007669"/>
    <property type="project" value="UniProtKB-SubCell"/>
</dbReference>
<keyword evidence="7" id="KW-0449">Lipoprotein</keyword>
<dbReference type="CDD" id="cd01137">
    <property type="entry name" value="PsaA"/>
    <property type="match status" value="1"/>
</dbReference>
<dbReference type="InterPro" id="IPR006129">
    <property type="entry name" value="AdhesinB"/>
</dbReference>
<feature type="chain" id="PRO_5038895150" evidence="6">
    <location>
        <begin position="21"/>
        <end position="315"/>
    </location>
</feature>
<dbReference type="Pfam" id="PF01297">
    <property type="entry name" value="ZnuA"/>
    <property type="match status" value="1"/>
</dbReference>
<evidence type="ECO:0000313" key="7">
    <source>
        <dbReference type="EMBL" id="SLM51636.1"/>
    </source>
</evidence>
<evidence type="ECO:0000256" key="3">
    <source>
        <dbReference type="ARBA" id="ARBA00022723"/>
    </source>
</evidence>
<organism evidence="7 8">
    <name type="scientific">Trichococcus pasteurii</name>
    <dbReference type="NCBI Taxonomy" id="43064"/>
    <lineage>
        <taxon>Bacteria</taxon>
        <taxon>Bacillati</taxon>
        <taxon>Bacillota</taxon>
        <taxon>Bacilli</taxon>
        <taxon>Lactobacillales</taxon>
        <taxon>Carnobacteriaceae</taxon>
        <taxon>Trichococcus</taxon>
    </lineage>
</organism>
<name>A0A1W1IF54_9LACT</name>
<dbReference type="PROSITE" id="PS51257">
    <property type="entry name" value="PROKAR_LIPOPROTEIN"/>
    <property type="match status" value="1"/>
</dbReference>
<dbReference type="InterPro" id="IPR006128">
    <property type="entry name" value="Lipoprotein_PsaA-like"/>
</dbReference>
<evidence type="ECO:0000313" key="8">
    <source>
        <dbReference type="Proteomes" id="UP000195985"/>
    </source>
</evidence>
<dbReference type="PRINTS" id="PR00691">
    <property type="entry name" value="ADHESINB"/>
</dbReference>
<dbReference type="EMBL" id="FWEY01000003">
    <property type="protein sequence ID" value="SLM51636.1"/>
    <property type="molecule type" value="Genomic_DNA"/>
</dbReference>
<dbReference type="Gene3D" id="3.40.50.1980">
    <property type="entry name" value="Nitrogenase molybdenum iron protein domain"/>
    <property type="match status" value="2"/>
</dbReference>
<keyword evidence="3" id="KW-0479">Metal-binding</keyword>
<dbReference type="InterPro" id="IPR050492">
    <property type="entry name" value="Bact_metal-bind_prot9"/>
</dbReference>
<dbReference type="SUPFAM" id="SSF53807">
    <property type="entry name" value="Helical backbone' metal receptor"/>
    <property type="match status" value="1"/>
</dbReference>
<dbReference type="STRING" id="43064.SAMN04488086_10416"/>
<evidence type="ECO:0000256" key="2">
    <source>
        <dbReference type="ARBA" id="ARBA00022448"/>
    </source>
</evidence>
<feature type="signal peptide" evidence="6">
    <location>
        <begin position="1"/>
        <end position="20"/>
    </location>
</feature>
<keyword evidence="8" id="KW-1185">Reference proteome</keyword>
<dbReference type="InterPro" id="IPR006127">
    <property type="entry name" value="ZnuA-like"/>
</dbReference>
<reference evidence="8" key="1">
    <citation type="submission" date="2016-04" db="EMBL/GenBank/DDBJ databases">
        <authorList>
            <person name="Strepis N."/>
        </authorList>
    </citation>
    <scope>NUCLEOTIDE SEQUENCE [LARGE SCALE GENOMIC DNA]</scope>
</reference>
<proteinExistence type="inferred from homology"/>
<dbReference type="PANTHER" id="PTHR42953">
    <property type="entry name" value="HIGH-AFFINITY ZINC UPTAKE SYSTEM PROTEIN ZNUA-RELATED"/>
    <property type="match status" value="1"/>
</dbReference>
<accession>A0A1W1IF54</accession>
<comment type="subcellular location">
    <subcellularLocation>
        <location evidence="1">Cell envelope</location>
    </subcellularLocation>
</comment>
<sequence length="315" mass="35243">MMKNKLLLLAAVLFVGVLGGCGNSPEDDKGSTDATDTTETKLKVVSTNSIIGDMVEKIGGNLIDAHSIVPVGTDPHEYEPLPEDIRKASEADVVFYNGLNLETGNGWFDKLMETAGKEENEDYFAVSKDVEPINLTGNSSQQDPHAWLDISNGILYITEIIRVMSEKDPENKEAYEKNADAYIAELTELDSEAKKEFADIPEEKKLLVTSEGAFKYFSKAYELQAAYIWEINTEGQGTPDQMKQIIEKVRNSEVRVLFVETSVDHRSMERLSNEVDLPVYSNLFTDSIANEGEDGDSYYEMMKWNLEKIHEGLSQ</sequence>
<dbReference type="Proteomes" id="UP000195985">
    <property type="component" value="Unassembled WGS sequence"/>
</dbReference>
<dbReference type="GO" id="GO:0007155">
    <property type="term" value="P:cell adhesion"/>
    <property type="evidence" value="ECO:0007669"/>
    <property type="project" value="InterPro"/>
</dbReference>
<gene>
    <name evidence="7" type="ORF">TPAS_1313</name>
</gene>
<keyword evidence="2 5" id="KW-0813">Transport</keyword>
<dbReference type="PANTHER" id="PTHR42953:SF1">
    <property type="entry name" value="METAL-BINDING PROTEIN HI_0362-RELATED"/>
    <property type="match status" value="1"/>
</dbReference>